<evidence type="ECO:0000313" key="2">
    <source>
        <dbReference type="Proteomes" id="UP000309997"/>
    </source>
</evidence>
<accession>A0ACC4CEL9</accession>
<keyword evidence="2" id="KW-1185">Reference proteome</keyword>
<dbReference type="EMBL" id="RCHU02000005">
    <property type="protein sequence ID" value="KAL3593118.1"/>
    <property type="molecule type" value="Genomic_DNA"/>
</dbReference>
<evidence type="ECO:0000313" key="1">
    <source>
        <dbReference type="EMBL" id="KAL3593118.1"/>
    </source>
</evidence>
<organism evidence="1 2">
    <name type="scientific">Populus alba</name>
    <name type="common">White poplar</name>
    <dbReference type="NCBI Taxonomy" id="43335"/>
    <lineage>
        <taxon>Eukaryota</taxon>
        <taxon>Viridiplantae</taxon>
        <taxon>Streptophyta</taxon>
        <taxon>Embryophyta</taxon>
        <taxon>Tracheophyta</taxon>
        <taxon>Spermatophyta</taxon>
        <taxon>Magnoliopsida</taxon>
        <taxon>eudicotyledons</taxon>
        <taxon>Gunneridae</taxon>
        <taxon>Pentapetalae</taxon>
        <taxon>rosids</taxon>
        <taxon>fabids</taxon>
        <taxon>Malpighiales</taxon>
        <taxon>Salicaceae</taxon>
        <taxon>Saliceae</taxon>
        <taxon>Populus</taxon>
    </lineage>
</organism>
<sequence length="131" mass="14602">MGKDDLLMQQWYANSYLQHVFLITSSTQSLTSKRKEKVECTRDISLGLVCSFFPRSGKDAENAVNPGDQDKKEDEKEKARRDGDQVTVSFRGSGFGDENTACGGDELREVLLAIAVLIIIMRFSSSFVSLQ</sequence>
<comment type="caution">
    <text evidence="1">The sequence shown here is derived from an EMBL/GenBank/DDBJ whole genome shotgun (WGS) entry which is preliminary data.</text>
</comment>
<reference evidence="1 2" key="1">
    <citation type="journal article" date="2024" name="Plant Biotechnol. J.">
        <title>Genome and CRISPR/Cas9 system of a widespread forest tree (Populus alba) in the world.</title>
        <authorList>
            <person name="Liu Y.J."/>
            <person name="Jiang P.F."/>
            <person name="Han X.M."/>
            <person name="Li X.Y."/>
            <person name="Wang H.M."/>
            <person name="Wang Y.J."/>
            <person name="Wang X.X."/>
            <person name="Zeng Q.Y."/>
        </authorList>
    </citation>
    <scope>NUCLEOTIDE SEQUENCE [LARGE SCALE GENOMIC DNA]</scope>
    <source>
        <strain evidence="2">cv. PAL-ZL1</strain>
    </source>
</reference>
<protein>
    <submittedName>
        <fullName evidence="1">Uncharacterized protein</fullName>
    </submittedName>
</protein>
<name>A0ACC4CEL9_POPAL</name>
<proteinExistence type="predicted"/>
<dbReference type="Proteomes" id="UP000309997">
    <property type="component" value="Unassembled WGS sequence"/>
</dbReference>
<gene>
    <name evidence="1" type="ORF">D5086_011758</name>
</gene>